<name>A0AA35R6D3_GEOBA</name>
<dbReference type="Proteomes" id="UP001174909">
    <property type="component" value="Unassembled WGS sequence"/>
</dbReference>
<dbReference type="Pfam" id="PF00574">
    <property type="entry name" value="CLP_protease"/>
    <property type="match status" value="2"/>
</dbReference>
<dbReference type="NCBIfam" id="NF009205">
    <property type="entry name" value="PRK12553.1"/>
    <property type="match status" value="1"/>
</dbReference>
<keyword evidence="4" id="KW-0378">Hydrolase</keyword>
<organism evidence="10 11">
    <name type="scientific">Geodia barretti</name>
    <name type="common">Barrett's horny sponge</name>
    <dbReference type="NCBI Taxonomy" id="519541"/>
    <lineage>
        <taxon>Eukaryota</taxon>
        <taxon>Metazoa</taxon>
        <taxon>Porifera</taxon>
        <taxon>Demospongiae</taxon>
        <taxon>Heteroscleromorpha</taxon>
        <taxon>Tetractinellida</taxon>
        <taxon>Astrophorina</taxon>
        <taxon>Geodiidae</taxon>
        <taxon>Geodia</taxon>
    </lineage>
</organism>
<comment type="caution">
    <text evidence="10">The sequence shown here is derived from an EMBL/GenBank/DDBJ whole genome shotgun (WGS) entry which is preliminary data.</text>
</comment>
<evidence type="ECO:0000256" key="6">
    <source>
        <dbReference type="ARBA" id="ARBA00034021"/>
    </source>
</evidence>
<evidence type="ECO:0000256" key="5">
    <source>
        <dbReference type="ARBA" id="ARBA00022825"/>
    </source>
</evidence>
<feature type="active site" evidence="7">
    <location>
        <position position="295"/>
    </location>
</feature>
<evidence type="ECO:0000256" key="4">
    <source>
        <dbReference type="ARBA" id="ARBA00022801"/>
    </source>
</evidence>
<dbReference type="PANTHER" id="PTHR10381:SF70">
    <property type="entry name" value="ATP-DEPENDENT CLP PROTEASE PROTEOLYTIC SUBUNIT"/>
    <property type="match status" value="1"/>
</dbReference>
<sequence>MLRERIVFLNTPINDRVANTIIAQLLYLEREDPDRDISLYITSPGGVIRSGLAIYDTMQLVGPDVSTICLGMAASMGSFLLAGGAKGKRYALPNSTIHTHQAMGGAQGQASDIEIAAREIIRLERQLNTILSENTGQPYDKGGPGLQPRLLSHRRGSPGIRVDRRDSLLQEASAGSRAEERETFQCLTPQDNGLFVPQSIIPMVIETSPRGERAFDIYSLLLKERIVFLNTPINDQIANIVIAQLLFLEREDPDRDINLYISSPGGVVSAGLAIYDTMQLISPDVSTICLGMAASMATILLSGGTKGKRYALPNSTIHMHQPLGGAQGQASDIEIAAREIIRLQEKLRMMLAENTGQTYDKIAADTDRDYYLTADQATEYGLIDEILGAKKEASEEAKDSE</sequence>
<dbReference type="Gene3D" id="3.90.226.10">
    <property type="entry name" value="2-enoyl-CoA Hydratase, Chain A, domain 1"/>
    <property type="match status" value="2"/>
</dbReference>
<dbReference type="PROSITE" id="PS00381">
    <property type="entry name" value="CLP_PROTEASE_SER"/>
    <property type="match status" value="2"/>
</dbReference>
<reference evidence="10" key="1">
    <citation type="submission" date="2023-03" db="EMBL/GenBank/DDBJ databases">
        <authorList>
            <person name="Steffen K."/>
            <person name="Cardenas P."/>
        </authorList>
    </citation>
    <scope>NUCLEOTIDE SEQUENCE</scope>
</reference>
<proteinExistence type="inferred from homology"/>
<dbReference type="GO" id="GO:0051117">
    <property type="term" value="F:ATPase binding"/>
    <property type="evidence" value="ECO:0007669"/>
    <property type="project" value="TreeGrafter"/>
</dbReference>
<gene>
    <name evidence="10" type="ORF">GBAR_LOCUS4351</name>
</gene>
<dbReference type="InterPro" id="IPR023562">
    <property type="entry name" value="ClpP/TepA"/>
</dbReference>
<dbReference type="GO" id="GO:0004252">
    <property type="term" value="F:serine-type endopeptidase activity"/>
    <property type="evidence" value="ECO:0007669"/>
    <property type="project" value="UniProtKB-EC"/>
</dbReference>
<dbReference type="GO" id="GO:0006515">
    <property type="term" value="P:protein quality control for misfolded or incompletely synthesized proteins"/>
    <property type="evidence" value="ECO:0007669"/>
    <property type="project" value="TreeGrafter"/>
</dbReference>
<evidence type="ECO:0000313" key="10">
    <source>
        <dbReference type="EMBL" id="CAI8005660.1"/>
    </source>
</evidence>
<evidence type="ECO:0000256" key="8">
    <source>
        <dbReference type="RuleBase" id="RU003567"/>
    </source>
</evidence>
<feature type="region of interest" description="Disordered" evidence="9">
    <location>
        <begin position="133"/>
        <end position="160"/>
    </location>
</feature>
<dbReference type="EMBL" id="CASHTH010000626">
    <property type="protein sequence ID" value="CAI8005660.1"/>
    <property type="molecule type" value="Genomic_DNA"/>
</dbReference>
<keyword evidence="2" id="KW-0963">Cytoplasm</keyword>
<evidence type="ECO:0000256" key="1">
    <source>
        <dbReference type="ARBA" id="ARBA00007039"/>
    </source>
</evidence>
<dbReference type="GO" id="GO:0009368">
    <property type="term" value="C:endopeptidase Clp complex"/>
    <property type="evidence" value="ECO:0007669"/>
    <property type="project" value="TreeGrafter"/>
</dbReference>
<keyword evidence="3 10" id="KW-0645">Protease</keyword>
<dbReference type="PRINTS" id="PR00127">
    <property type="entry name" value="CLPPROTEASEP"/>
</dbReference>
<keyword evidence="11" id="KW-1185">Reference proteome</keyword>
<comment type="similarity">
    <text evidence="1 8">Belongs to the peptidase S14 family.</text>
</comment>
<evidence type="ECO:0000256" key="3">
    <source>
        <dbReference type="ARBA" id="ARBA00022670"/>
    </source>
</evidence>
<evidence type="ECO:0000256" key="7">
    <source>
        <dbReference type="PROSITE-ProRule" id="PRU10085"/>
    </source>
</evidence>
<dbReference type="CDD" id="cd07017">
    <property type="entry name" value="S14_ClpP_2"/>
    <property type="match status" value="2"/>
</dbReference>
<dbReference type="PANTHER" id="PTHR10381">
    <property type="entry name" value="ATP-DEPENDENT CLP PROTEASE PROTEOLYTIC SUBUNIT"/>
    <property type="match status" value="1"/>
</dbReference>
<dbReference type="InterPro" id="IPR018215">
    <property type="entry name" value="ClpP_Ser_AS"/>
</dbReference>
<protein>
    <recommendedName>
        <fullName evidence="8">ATP-dependent Clp protease proteolytic subunit</fullName>
    </recommendedName>
</protein>
<evidence type="ECO:0000256" key="2">
    <source>
        <dbReference type="ARBA" id="ARBA00022490"/>
    </source>
</evidence>
<dbReference type="HAMAP" id="MF_00444">
    <property type="entry name" value="ClpP"/>
    <property type="match status" value="1"/>
</dbReference>
<evidence type="ECO:0000256" key="9">
    <source>
        <dbReference type="SAM" id="MobiDB-lite"/>
    </source>
</evidence>
<dbReference type="InterPro" id="IPR029045">
    <property type="entry name" value="ClpP/crotonase-like_dom_sf"/>
</dbReference>
<dbReference type="InterPro" id="IPR001907">
    <property type="entry name" value="ClpP"/>
</dbReference>
<comment type="catalytic activity">
    <reaction evidence="6 7">
        <text>Hydrolysis of proteins to small peptides in the presence of ATP and magnesium. alpha-casein is the usual test substrate. In the absence of ATP, only oligopeptides shorter than five residues are hydrolyzed (such as succinyl-Leu-Tyr-|-NHMec, and Leu-Tyr-Leu-|-Tyr-Trp, in which cleavage of the -Tyr-|-Leu- and -Tyr-|-Trp bonds also occurs).</text>
        <dbReference type="EC" id="3.4.21.92"/>
    </reaction>
</comment>
<dbReference type="NCBIfam" id="NF001368">
    <property type="entry name" value="PRK00277.1"/>
    <property type="match status" value="1"/>
</dbReference>
<accession>A0AA35R6D3</accession>
<dbReference type="GO" id="GO:0004176">
    <property type="term" value="F:ATP-dependent peptidase activity"/>
    <property type="evidence" value="ECO:0007669"/>
    <property type="project" value="InterPro"/>
</dbReference>
<dbReference type="SUPFAM" id="SSF52096">
    <property type="entry name" value="ClpP/crotonase"/>
    <property type="match status" value="2"/>
</dbReference>
<dbReference type="AlphaFoldDB" id="A0AA35R6D3"/>
<feature type="active site" evidence="7">
    <location>
        <position position="75"/>
    </location>
</feature>
<dbReference type="FunFam" id="3.90.226.10:FF:000001">
    <property type="entry name" value="ATP-dependent Clp protease proteolytic subunit"/>
    <property type="match status" value="1"/>
</dbReference>
<evidence type="ECO:0000313" key="11">
    <source>
        <dbReference type="Proteomes" id="UP001174909"/>
    </source>
</evidence>
<keyword evidence="5" id="KW-0720">Serine protease</keyword>